<evidence type="ECO:0000256" key="1">
    <source>
        <dbReference type="SAM" id="SignalP"/>
    </source>
</evidence>
<dbReference type="EMBL" id="ML735384">
    <property type="protein sequence ID" value="KAE8384283.1"/>
    <property type="molecule type" value="Genomic_DNA"/>
</dbReference>
<organism evidence="2">
    <name type="scientific">Petromyces alliaceus</name>
    <name type="common">Aspergillus alliaceus</name>
    <dbReference type="NCBI Taxonomy" id="209559"/>
    <lineage>
        <taxon>Eukaryota</taxon>
        <taxon>Fungi</taxon>
        <taxon>Dikarya</taxon>
        <taxon>Ascomycota</taxon>
        <taxon>Pezizomycotina</taxon>
        <taxon>Eurotiomycetes</taxon>
        <taxon>Eurotiomycetidae</taxon>
        <taxon>Eurotiales</taxon>
        <taxon>Aspergillaceae</taxon>
        <taxon>Aspergillus</taxon>
        <taxon>Aspergillus subgen. Circumdati</taxon>
    </lineage>
</organism>
<keyword evidence="1" id="KW-0732">Signal</keyword>
<evidence type="ECO:0008006" key="3">
    <source>
        <dbReference type="Google" id="ProtNLM"/>
    </source>
</evidence>
<reference evidence="2" key="1">
    <citation type="submission" date="2019-04" db="EMBL/GenBank/DDBJ databases">
        <title>Friends and foes A comparative genomics studyof 23 Aspergillus species from section Flavi.</title>
        <authorList>
            <consortium name="DOE Joint Genome Institute"/>
            <person name="Kjaerbolling I."/>
            <person name="Vesth T."/>
            <person name="Frisvad J.C."/>
            <person name="Nybo J.L."/>
            <person name="Theobald S."/>
            <person name="Kildgaard S."/>
            <person name="Isbrandt T."/>
            <person name="Kuo A."/>
            <person name="Sato A."/>
            <person name="Lyhne E.K."/>
            <person name="Kogle M.E."/>
            <person name="Wiebenga A."/>
            <person name="Kun R.S."/>
            <person name="Lubbers R.J."/>
            <person name="Makela M.R."/>
            <person name="Barry K."/>
            <person name="Chovatia M."/>
            <person name="Clum A."/>
            <person name="Daum C."/>
            <person name="Haridas S."/>
            <person name="He G."/>
            <person name="LaButti K."/>
            <person name="Lipzen A."/>
            <person name="Mondo S."/>
            <person name="Riley R."/>
            <person name="Salamov A."/>
            <person name="Simmons B.A."/>
            <person name="Magnuson J.K."/>
            <person name="Henrissat B."/>
            <person name="Mortensen U.H."/>
            <person name="Larsen T.O."/>
            <person name="Devries R.P."/>
            <person name="Grigoriev I.V."/>
            <person name="Machida M."/>
            <person name="Baker S.E."/>
            <person name="Andersen M.R."/>
        </authorList>
    </citation>
    <scope>NUCLEOTIDE SEQUENCE [LARGE SCALE GENOMIC DNA]</scope>
    <source>
        <strain evidence="2">IBT 14317</strain>
    </source>
</reference>
<gene>
    <name evidence="2" type="ORF">BDV23DRAFT_167134</name>
</gene>
<dbReference type="OrthoDB" id="10520122at2759"/>
<feature type="signal peptide" evidence="1">
    <location>
        <begin position="1"/>
        <end position="22"/>
    </location>
</feature>
<protein>
    <recommendedName>
        <fullName evidence="3">Secreted protein</fullName>
    </recommendedName>
</protein>
<feature type="chain" id="PRO_5025070280" description="Secreted protein" evidence="1">
    <location>
        <begin position="23"/>
        <end position="75"/>
    </location>
</feature>
<name>A0A5N7BRL4_PETAA</name>
<evidence type="ECO:0000313" key="2">
    <source>
        <dbReference type="EMBL" id="KAE8384283.1"/>
    </source>
</evidence>
<proteinExistence type="predicted"/>
<dbReference type="AlphaFoldDB" id="A0A5N7BRL4"/>
<sequence length="75" mass="8257">MKFISGKAFLIFIFPFAQLSSAATLGKRTAHRGVCVPYPQKTFYCLCHHSMGLLILSRHALLTLACVPMSSTRGL</sequence>
<dbReference type="Proteomes" id="UP000326877">
    <property type="component" value="Unassembled WGS sequence"/>
</dbReference>
<accession>A0A5N7BRL4</accession>